<dbReference type="STRING" id="1457250.GCA_000755225_00183"/>
<feature type="transmembrane region" description="Helical" evidence="7">
    <location>
        <begin position="17"/>
        <end position="40"/>
    </location>
</feature>
<dbReference type="PANTHER" id="PTHR39087">
    <property type="entry name" value="UPF0104 MEMBRANE PROTEIN MJ1595"/>
    <property type="match status" value="1"/>
</dbReference>
<dbReference type="AlphaFoldDB" id="A0A4D6HCE6"/>
<comment type="similarity">
    <text evidence="2">Belongs to the UPF0104 family.</text>
</comment>
<feature type="transmembrane region" description="Helical" evidence="7">
    <location>
        <begin position="329"/>
        <end position="348"/>
    </location>
</feature>
<feature type="transmembrane region" description="Helical" evidence="7">
    <location>
        <begin position="94"/>
        <end position="116"/>
    </location>
</feature>
<feature type="transmembrane region" description="Helical" evidence="7">
    <location>
        <begin position="165"/>
        <end position="185"/>
    </location>
</feature>
<dbReference type="InterPro" id="IPR022791">
    <property type="entry name" value="L-PG_synthase/AglD"/>
</dbReference>
<dbReference type="Pfam" id="PF03706">
    <property type="entry name" value="LPG_synthase_TM"/>
    <property type="match status" value="1"/>
</dbReference>
<dbReference type="KEGG" id="hsn:DV733_06505"/>
<keyword evidence="4 7" id="KW-0812">Transmembrane</keyword>
<keyword evidence="9" id="KW-1185">Reference proteome</keyword>
<evidence type="ECO:0000256" key="2">
    <source>
        <dbReference type="ARBA" id="ARBA00011061"/>
    </source>
</evidence>
<dbReference type="GeneID" id="39847499"/>
<keyword evidence="5 7" id="KW-1133">Transmembrane helix</keyword>
<organism evidence="8 9">
    <name type="scientific">Halapricum salinum</name>
    <dbReference type="NCBI Taxonomy" id="1457250"/>
    <lineage>
        <taxon>Archaea</taxon>
        <taxon>Methanobacteriati</taxon>
        <taxon>Methanobacteriota</taxon>
        <taxon>Stenosarchaea group</taxon>
        <taxon>Halobacteria</taxon>
        <taxon>Halobacteriales</taxon>
        <taxon>Haloarculaceae</taxon>
        <taxon>Halapricum</taxon>
    </lineage>
</organism>
<evidence type="ECO:0000256" key="1">
    <source>
        <dbReference type="ARBA" id="ARBA00004651"/>
    </source>
</evidence>
<dbReference type="EMBL" id="CP031310">
    <property type="protein sequence ID" value="QCC50916.1"/>
    <property type="molecule type" value="Genomic_DNA"/>
</dbReference>
<protein>
    <submittedName>
        <fullName evidence="8">TIGR00374 family protein</fullName>
    </submittedName>
</protein>
<sequence>MTPASRQSPLGLPRVRIALGFAGAIAVFATLALAVDWAAILRVVSRAETLPVAIAASVALLAYLVWSEALRALFLASGADLSVRACLGSYGAATFVRLIVPVGQSLGPVVFVYLVGRHTDRSYSADLAPTSIGEATTHLLSALLAITGGLLVFGTSAPVQQVRVLQIGLVIVLASGTFVAALLWYRRASIREWILGAAALLRVTLGRVSERLRRALAPERVDTSVTHYYETAADLADDPRLLVRAVGLTTLGWVATASALVLTASAVGVSVSLPLALFVVPPVGLLGFLPLPGALGGVEVALTALLIHLGGLGLTTAAAVVLLYRLCTYWLPLVASGLVFTWLWTVGWDRAKRAR</sequence>
<evidence type="ECO:0000256" key="3">
    <source>
        <dbReference type="ARBA" id="ARBA00022475"/>
    </source>
</evidence>
<feature type="transmembrane region" description="Helical" evidence="7">
    <location>
        <begin position="52"/>
        <end position="74"/>
    </location>
</feature>
<evidence type="ECO:0000256" key="7">
    <source>
        <dbReference type="SAM" id="Phobius"/>
    </source>
</evidence>
<gene>
    <name evidence="8" type="ORF">DV733_06505</name>
</gene>
<keyword evidence="3" id="KW-1003">Cell membrane</keyword>
<comment type="subcellular location">
    <subcellularLocation>
        <location evidence="1">Cell membrane</location>
        <topology evidence="1">Multi-pass membrane protein</topology>
    </subcellularLocation>
</comment>
<feature type="transmembrane region" description="Helical" evidence="7">
    <location>
        <begin position="137"/>
        <end position="159"/>
    </location>
</feature>
<evidence type="ECO:0000313" key="8">
    <source>
        <dbReference type="EMBL" id="QCC50916.1"/>
    </source>
</evidence>
<dbReference type="RefSeq" id="WP_049995528.1">
    <property type="nucleotide sequence ID" value="NZ_CP031310.1"/>
</dbReference>
<name>A0A4D6HCE6_9EURY</name>
<reference evidence="8 9" key="1">
    <citation type="journal article" date="2019" name="Nat. Commun.">
        <title>A new type of DNA phosphorothioation-based antiviral system in archaea.</title>
        <authorList>
            <person name="Xiong L."/>
            <person name="Liu S."/>
            <person name="Chen S."/>
            <person name="Xiao Y."/>
            <person name="Zhu B."/>
            <person name="Gao Y."/>
            <person name="Zhang Y."/>
            <person name="Chen B."/>
            <person name="Luo J."/>
            <person name="Deng Z."/>
            <person name="Chen X."/>
            <person name="Wang L."/>
            <person name="Chen S."/>
        </authorList>
    </citation>
    <scope>NUCLEOTIDE SEQUENCE [LARGE SCALE GENOMIC DNA]</scope>
    <source>
        <strain evidence="8 9">CBA1105</strain>
    </source>
</reference>
<accession>A0A4D6HCE6</accession>
<feature type="transmembrane region" description="Helical" evidence="7">
    <location>
        <begin position="300"/>
        <end position="323"/>
    </location>
</feature>
<feature type="transmembrane region" description="Helical" evidence="7">
    <location>
        <begin position="241"/>
        <end position="261"/>
    </location>
</feature>
<dbReference type="NCBIfam" id="TIGR00374">
    <property type="entry name" value="flippase-like domain"/>
    <property type="match status" value="1"/>
</dbReference>
<dbReference type="PANTHER" id="PTHR39087:SF2">
    <property type="entry name" value="UPF0104 MEMBRANE PROTEIN MJ1595"/>
    <property type="match status" value="1"/>
</dbReference>
<dbReference type="GO" id="GO:0005886">
    <property type="term" value="C:plasma membrane"/>
    <property type="evidence" value="ECO:0007669"/>
    <property type="project" value="UniProtKB-SubCell"/>
</dbReference>
<proteinExistence type="inferred from homology"/>
<feature type="transmembrane region" description="Helical" evidence="7">
    <location>
        <begin position="267"/>
        <end position="288"/>
    </location>
</feature>
<evidence type="ECO:0000256" key="4">
    <source>
        <dbReference type="ARBA" id="ARBA00022692"/>
    </source>
</evidence>
<evidence type="ECO:0000256" key="6">
    <source>
        <dbReference type="ARBA" id="ARBA00023136"/>
    </source>
</evidence>
<dbReference type="Proteomes" id="UP000296706">
    <property type="component" value="Chromosome"/>
</dbReference>
<evidence type="ECO:0000256" key="5">
    <source>
        <dbReference type="ARBA" id="ARBA00022989"/>
    </source>
</evidence>
<keyword evidence="6 7" id="KW-0472">Membrane</keyword>
<evidence type="ECO:0000313" key="9">
    <source>
        <dbReference type="Proteomes" id="UP000296706"/>
    </source>
</evidence>